<dbReference type="RefSeq" id="WP_210804029.1">
    <property type="nucleotide sequence ID" value="NZ_JAGQDE010000027.1"/>
</dbReference>
<evidence type="ECO:0000259" key="1">
    <source>
        <dbReference type="SMART" id="SM00849"/>
    </source>
</evidence>
<dbReference type="Proteomes" id="UP000678374">
    <property type="component" value="Unassembled WGS sequence"/>
</dbReference>
<dbReference type="InterPro" id="IPR001279">
    <property type="entry name" value="Metallo-B-lactamas"/>
</dbReference>
<dbReference type="EMBL" id="JAGQDE010000027">
    <property type="protein sequence ID" value="MBQ0961345.1"/>
    <property type="molecule type" value="Genomic_DNA"/>
</dbReference>
<gene>
    <name evidence="2" type="ORF">KAK06_20480</name>
</gene>
<accession>A0A940YY88</accession>
<evidence type="ECO:0000313" key="2">
    <source>
        <dbReference type="EMBL" id="MBQ0961345.1"/>
    </source>
</evidence>
<protein>
    <submittedName>
        <fullName evidence="2">MBL fold metallo-hydrolase</fullName>
    </submittedName>
</protein>
<dbReference type="AlphaFoldDB" id="A0A940YY88"/>
<dbReference type="InterPro" id="IPR036866">
    <property type="entry name" value="RibonucZ/Hydroxyglut_hydro"/>
</dbReference>
<dbReference type="SUPFAM" id="SSF56281">
    <property type="entry name" value="Metallo-hydrolase/oxidoreductase"/>
    <property type="match status" value="1"/>
</dbReference>
<comment type="caution">
    <text evidence="2">The sequence shown here is derived from an EMBL/GenBank/DDBJ whole genome shotgun (WGS) entry which is preliminary data.</text>
</comment>
<dbReference type="SMART" id="SM00849">
    <property type="entry name" value="Lactamase_B"/>
    <property type="match status" value="1"/>
</dbReference>
<reference evidence="2" key="1">
    <citation type="submission" date="2021-04" db="EMBL/GenBank/DDBJ databases">
        <title>The genome sequence of Ideonella sp. 4Y11.</title>
        <authorList>
            <person name="Liu Y."/>
        </authorList>
    </citation>
    <scope>NUCLEOTIDE SEQUENCE</scope>
    <source>
        <strain evidence="2">4Y11</strain>
    </source>
</reference>
<organism evidence="2 3">
    <name type="scientific">Ideonella aquatica</name>
    <dbReference type="NCBI Taxonomy" id="2824119"/>
    <lineage>
        <taxon>Bacteria</taxon>
        <taxon>Pseudomonadati</taxon>
        <taxon>Pseudomonadota</taxon>
        <taxon>Betaproteobacteria</taxon>
        <taxon>Burkholderiales</taxon>
        <taxon>Sphaerotilaceae</taxon>
        <taxon>Ideonella</taxon>
    </lineage>
</organism>
<dbReference type="InterPro" id="IPR050855">
    <property type="entry name" value="NDM-1-like"/>
</dbReference>
<dbReference type="CDD" id="cd07726">
    <property type="entry name" value="ST1585-like_MBL-fold"/>
    <property type="match status" value="1"/>
</dbReference>
<dbReference type="PANTHER" id="PTHR42951:SF22">
    <property type="entry name" value="METALLO BETA-LACTAMASE SUPERFAMILY LIPOPROTEIN"/>
    <property type="match status" value="1"/>
</dbReference>
<sequence length="321" mass="34888">MTLPPWLVPLGSGVHLIDTAFQRDHFDAAYLVVDQGRAAFIDTGTGRALPRLLGALDALGLAPDAVDWVIPTHVHLDHAGGVGPLMQHLPQARVLVHPRGARHLIDPGALYQGALAVYGQAEMDRSYGQLVAVPAERVDSSHDGLQVRLGGRQLELVDTPGHARHHHAIWDPVSRGWFTGDTFGLSYREFDVDGRAWILPTSTPVQFEPEPLAATIQRLRARQPDCVYLTHYGRLGDVQRLADSLLAQLTDMVALGRSVAPGPERHGQLRAGLLRLYVDALARHGCQLDPAQVAEALAIDIELNAQGLAIWLDRSASQTAN</sequence>
<dbReference type="PANTHER" id="PTHR42951">
    <property type="entry name" value="METALLO-BETA-LACTAMASE DOMAIN-CONTAINING"/>
    <property type="match status" value="1"/>
</dbReference>
<dbReference type="Pfam" id="PF00753">
    <property type="entry name" value="Lactamase_B"/>
    <property type="match status" value="1"/>
</dbReference>
<feature type="domain" description="Metallo-beta-lactamase" evidence="1">
    <location>
        <begin position="26"/>
        <end position="231"/>
    </location>
</feature>
<evidence type="ECO:0000313" key="3">
    <source>
        <dbReference type="Proteomes" id="UP000678374"/>
    </source>
</evidence>
<dbReference type="InterPro" id="IPR037482">
    <property type="entry name" value="ST1585_MBL-fold"/>
</dbReference>
<keyword evidence="3" id="KW-1185">Reference proteome</keyword>
<name>A0A940YY88_9BURK</name>
<dbReference type="Gene3D" id="3.60.15.10">
    <property type="entry name" value="Ribonuclease Z/Hydroxyacylglutathione hydrolase-like"/>
    <property type="match status" value="1"/>
</dbReference>
<proteinExistence type="predicted"/>